<dbReference type="Gene3D" id="3.30.830.10">
    <property type="entry name" value="Metalloenzyme, LuxS/M16 peptidase-like"/>
    <property type="match status" value="1"/>
</dbReference>
<gene>
    <name evidence="3" type="primary">MAS2_1</name>
    <name evidence="3" type="ORF">F1559_000770</name>
</gene>
<dbReference type="InterPro" id="IPR011765">
    <property type="entry name" value="Pept_M16_N"/>
</dbReference>
<reference evidence="3 4" key="1">
    <citation type="journal article" date="2020" name="J. Phycol.">
        <title>Comparative genome analysis reveals Cyanidiococcus gen. nov., a new extremophilic red algal genus sister to Cyanidioschyzon (Cyanidioschyzonaceae, Rhodophyta).</title>
        <authorList>
            <person name="Liu S.-L."/>
            <person name="Chiang Y.-R."/>
            <person name="Yoon H.S."/>
            <person name="Fu H.-Y."/>
        </authorList>
    </citation>
    <scope>NUCLEOTIDE SEQUENCE [LARGE SCALE GENOMIC DNA]</scope>
    <source>
        <strain evidence="3 4">THAL066</strain>
    </source>
</reference>
<dbReference type="Pfam" id="PF00675">
    <property type="entry name" value="Peptidase_M16"/>
    <property type="match status" value="1"/>
</dbReference>
<comment type="similarity">
    <text evidence="1">Belongs to the peptidase M16 family.</text>
</comment>
<dbReference type="EMBL" id="VWRR01000010">
    <property type="protein sequence ID" value="KAF6002366.1"/>
    <property type="molecule type" value="Genomic_DNA"/>
</dbReference>
<name>A0A7J7IGY1_9RHOD</name>
<comment type="caution">
    <text evidence="3">The sequence shown here is derived from an EMBL/GenBank/DDBJ whole genome shotgun (WGS) entry which is preliminary data.</text>
</comment>
<dbReference type="SUPFAM" id="SSF63411">
    <property type="entry name" value="LuxS/MPP-like metallohydrolase"/>
    <property type="match status" value="1"/>
</dbReference>
<dbReference type="AlphaFoldDB" id="A0A7J7IGY1"/>
<dbReference type="InterPro" id="IPR011249">
    <property type="entry name" value="Metalloenz_LuxS/M16"/>
</dbReference>
<dbReference type="OrthoDB" id="10251424at2759"/>
<dbReference type="PANTHER" id="PTHR11851">
    <property type="entry name" value="METALLOPROTEASE"/>
    <property type="match status" value="1"/>
</dbReference>
<feature type="domain" description="Peptidase M16 N-terminal" evidence="2">
    <location>
        <begin position="118"/>
        <end position="267"/>
    </location>
</feature>
<dbReference type="Proteomes" id="UP000530660">
    <property type="component" value="Unassembled WGS sequence"/>
</dbReference>
<evidence type="ECO:0000256" key="1">
    <source>
        <dbReference type="ARBA" id="ARBA00007261"/>
    </source>
</evidence>
<evidence type="ECO:0000313" key="4">
    <source>
        <dbReference type="Proteomes" id="UP000530660"/>
    </source>
</evidence>
<proteinExistence type="inferred from homology"/>
<dbReference type="InterPro" id="IPR050361">
    <property type="entry name" value="MPP/UQCRC_Complex"/>
</dbReference>
<evidence type="ECO:0000259" key="2">
    <source>
        <dbReference type="Pfam" id="PF00675"/>
    </source>
</evidence>
<evidence type="ECO:0000313" key="3">
    <source>
        <dbReference type="EMBL" id="KAF6002366.1"/>
    </source>
</evidence>
<dbReference type="GO" id="GO:0005739">
    <property type="term" value="C:mitochondrion"/>
    <property type="evidence" value="ECO:0007669"/>
    <property type="project" value="TreeGrafter"/>
</dbReference>
<protein>
    <submittedName>
        <fullName evidence="3">Mitochondrial-processing peptidase subunit alpha</fullName>
    </submittedName>
</protein>
<keyword evidence="4" id="KW-1185">Reference proteome</keyword>
<organism evidence="3 4">
    <name type="scientific">Cyanidiococcus yangmingshanensis</name>
    <dbReference type="NCBI Taxonomy" id="2690220"/>
    <lineage>
        <taxon>Eukaryota</taxon>
        <taxon>Rhodophyta</taxon>
        <taxon>Bangiophyceae</taxon>
        <taxon>Cyanidiales</taxon>
        <taxon>Cyanidiaceae</taxon>
        <taxon>Cyanidiococcus</taxon>
    </lineage>
</organism>
<dbReference type="GO" id="GO:0046872">
    <property type="term" value="F:metal ion binding"/>
    <property type="evidence" value="ECO:0007669"/>
    <property type="project" value="InterPro"/>
</dbReference>
<dbReference type="PANTHER" id="PTHR11851:SF49">
    <property type="entry name" value="MITOCHONDRIAL-PROCESSING PEPTIDASE SUBUNIT ALPHA"/>
    <property type="match status" value="1"/>
</dbReference>
<accession>A0A7J7IGY1</accession>
<sequence>MLALVRCGVTASLTAIGRSRAPVAVGLRSLRHYASAADDVGGDGSSSLERPPWLWRKLQSWLGFEVPLSTALPQVPQPTPSEPVPRPSGCRVTTLSNGVRVVTPVNASAKAFSANDLVTSFGVYFHAGSRHENHRSAGSTHALEALAFRSSTLERSRFRIAQDIERTGGSVGCAAARESLAFTGECMREMAPSLIALVCEAAVRPQIVAYGEVSAAVDDSIRAELQDALKVIEYEQQQTMGKDTQLQMVETLHATAYQGNTLGKFIMSAVKPHRSTFGIESAEGRSDFWSRSAPCAGYASENKMSRFALANGVG</sequence>